<organism evidence="2 3">
    <name type="scientific">Trichonephila clavata</name>
    <name type="common">Joro spider</name>
    <name type="synonym">Nephila clavata</name>
    <dbReference type="NCBI Taxonomy" id="2740835"/>
    <lineage>
        <taxon>Eukaryota</taxon>
        <taxon>Metazoa</taxon>
        <taxon>Ecdysozoa</taxon>
        <taxon>Arthropoda</taxon>
        <taxon>Chelicerata</taxon>
        <taxon>Arachnida</taxon>
        <taxon>Araneae</taxon>
        <taxon>Araneomorphae</taxon>
        <taxon>Entelegynae</taxon>
        <taxon>Araneoidea</taxon>
        <taxon>Nephilidae</taxon>
        <taxon>Trichonephila</taxon>
    </lineage>
</organism>
<comment type="caution">
    <text evidence="2">The sequence shown here is derived from an EMBL/GenBank/DDBJ whole genome shotgun (WGS) entry which is preliminary data.</text>
</comment>
<gene>
    <name evidence="2" type="ORF">TNCT_447941</name>
</gene>
<keyword evidence="1" id="KW-1133">Transmembrane helix</keyword>
<proteinExistence type="predicted"/>
<sequence length="116" mass="13296">MTGTDEDPLRKYNLTRMSRKISSKKIPPLPPGDFLSTPQQSQPPLVICKTCGLQDRKYFLVTYGLKYARTGWYCTLSPTNRAESFLLWLLVAQLGFAEAAFALWVGELRNKCWYVK</sequence>
<keyword evidence="1" id="KW-0812">Transmembrane</keyword>
<keyword evidence="3" id="KW-1185">Reference proteome</keyword>
<keyword evidence="1" id="KW-0472">Membrane</keyword>
<evidence type="ECO:0000313" key="2">
    <source>
        <dbReference type="EMBL" id="GFR18001.1"/>
    </source>
</evidence>
<dbReference type="AlphaFoldDB" id="A0A8X6H644"/>
<name>A0A8X6H644_TRICU</name>
<protein>
    <submittedName>
        <fullName evidence="2">Uncharacterized protein</fullName>
    </submittedName>
</protein>
<evidence type="ECO:0000313" key="3">
    <source>
        <dbReference type="Proteomes" id="UP000887116"/>
    </source>
</evidence>
<dbReference type="Proteomes" id="UP000887116">
    <property type="component" value="Unassembled WGS sequence"/>
</dbReference>
<reference evidence="2" key="1">
    <citation type="submission" date="2020-07" db="EMBL/GenBank/DDBJ databases">
        <title>Multicomponent nature underlies the extraordinary mechanical properties of spider dragline silk.</title>
        <authorList>
            <person name="Kono N."/>
            <person name="Nakamura H."/>
            <person name="Mori M."/>
            <person name="Yoshida Y."/>
            <person name="Ohtoshi R."/>
            <person name="Malay A.D."/>
            <person name="Moran D.A.P."/>
            <person name="Tomita M."/>
            <person name="Numata K."/>
            <person name="Arakawa K."/>
        </authorList>
    </citation>
    <scope>NUCLEOTIDE SEQUENCE</scope>
</reference>
<dbReference type="EMBL" id="BMAO01017721">
    <property type="protein sequence ID" value="GFR18001.1"/>
    <property type="molecule type" value="Genomic_DNA"/>
</dbReference>
<feature type="transmembrane region" description="Helical" evidence="1">
    <location>
        <begin position="85"/>
        <end position="106"/>
    </location>
</feature>
<evidence type="ECO:0000256" key="1">
    <source>
        <dbReference type="SAM" id="Phobius"/>
    </source>
</evidence>
<dbReference type="OrthoDB" id="10438781at2759"/>
<accession>A0A8X6H644</accession>